<evidence type="ECO:0000313" key="3">
    <source>
        <dbReference type="Proteomes" id="UP001604277"/>
    </source>
</evidence>
<keyword evidence="3" id="KW-1185">Reference proteome</keyword>
<feature type="compositionally biased region" description="Basic and acidic residues" evidence="1">
    <location>
        <begin position="18"/>
        <end position="39"/>
    </location>
</feature>
<organism evidence="2 3">
    <name type="scientific">Forsythia ovata</name>
    <dbReference type="NCBI Taxonomy" id="205694"/>
    <lineage>
        <taxon>Eukaryota</taxon>
        <taxon>Viridiplantae</taxon>
        <taxon>Streptophyta</taxon>
        <taxon>Embryophyta</taxon>
        <taxon>Tracheophyta</taxon>
        <taxon>Spermatophyta</taxon>
        <taxon>Magnoliopsida</taxon>
        <taxon>eudicotyledons</taxon>
        <taxon>Gunneridae</taxon>
        <taxon>Pentapetalae</taxon>
        <taxon>asterids</taxon>
        <taxon>lamiids</taxon>
        <taxon>Lamiales</taxon>
        <taxon>Oleaceae</taxon>
        <taxon>Forsythieae</taxon>
        <taxon>Forsythia</taxon>
    </lineage>
</organism>
<feature type="region of interest" description="Disordered" evidence="1">
    <location>
        <begin position="18"/>
        <end position="121"/>
    </location>
</feature>
<gene>
    <name evidence="2" type="ORF">Fot_38092</name>
</gene>
<proteinExistence type="predicted"/>
<dbReference type="EMBL" id="JBFOLJ010000011">
    <property type="protein sequence ID" value="KAL2494335.1"/>
    <property type="molecule type" value="Genomic_DNA"/>
</dbReference>
<name>A0ABD1S0U8_9LAMI</name>
<dbReference type="Proteomes" id="UP001604277">
    <property type="component" value="Unassembled WGS sequence"/>
</dbReference>
<protein>
    <submittedName>
        <fullName evidence="2">Uncharacterized protein</fullName>
    </submittedName>
</protein>
<comment type="caution">
    <text evidence="2">The sequence shown here is derived from an EMBL/GenBank/DDBJ whole genome shotgun (WGS) entry which is preliminary data.</text>
</comment>
<feature type="compositionally biased region" description="Basic and acidic residues" evidence="1">
    <location>
        <begin position="68"/>
        <end position="103"/>
    </location>
</feature>
<evidence type="ECO:0000256" key="1">
    <source>
        <dbReference type="SAM" id="MobiDB-lite"/>
    </source>
</evidence>
<evidence type="ECO:0000313" key="2">
    <source>
        <dbReference type="EMBL" id="KAL2494335.1"/>
    </source>
</evidence>
<accession>A0ABD1S0U8</accession>
<sequence>MENLLACCIWEKKVTEGMDEASRKKKKAPEVEKGLLKDARKSRKTQKGRCTRRSIRNGLLMPRILHHHPGDWNKEKKVTEGMDEASRKKKKAPEVEKGLLKDARKSRKTQKGRCTRRSIRNGLLMPRILHHHPGDWSM</sequence>
<feature type="compositionally biased region" description="Basic residues" evidence="1">
    <location>
        <begin position="104"/>
        <end position="119"/>
    </location>
</feature>
<dbReference type="AlphaFoldDB" id="A0ABD1S0U8"/>
<reference evidence="3" key="1">
    <citation type="submission" date="2024-07" db="EMBL/GenBank/DDBJ databases">
        <title>Two chromosome-level genome assemblies of Korean endemic species Abeliophyllum distichum and Forsythia ovata (Oleaceae).</title>
        <authorList>
            <person name="Jang H."/>
        </authorList>
    </citation>
    <scope>NUCLEOTIDE SEQUENCE [LARGE SCALE GENOMIC DNA]</scope>
</reference>
<feature type="compositionally biased region" description="Basic residues" evidence="1">
    <location>
        <begin position="40"/>
        <end position="55"/>
    </location>
</feature>